<feature type="region of interest" description="Disordered" evidence="2">
    <location>
        <begin position="318"/>
        <end position="339"/>
    </location>
</feature>
<dbReference type="FunFam" id="2.40.50.700:FF:000002">
    <property type="entry name" value="Cell wall biogenesis protein"/>
    <property type="match status" value="1"/>
</dbReference>
<sequence length="932" mass="104308">MIQNHPTTNGTTPAEPKSKHHHRGRRGSRRRTSSASHQDDSPALQSIQDLIAEMRRLPHLDDDSNTERNSHLKIQDWPSQRSRRHSEPPFGISSNTTTAVARQQQQQPPSPSSSTHPLATNPTASSWSAIAAQHPEKVVVGIHGASSSSVSAASGHLAVPFPKRGRSRSLPHITAPAPYNGQQASTTARRQLYATHLPVPDAMHLVEQHELYAGTLAVDWKDSSDAYVVCEELGRIYIYGSRNRNRALHGDMVAVELVDVETMMAEKAAKKQARRRSSVMLSTSLHSIPENAPSPTYCGRVVSILERPKRMLFSGTLAIDRPSSTQQQQEQQHDKKKGPPKIIWFVPADKRLPLVAVPVKHAPSGFLKHHEEFKNRIFTGSVQRWPVTSLHPFGSIEREIGWMGELPVHSKALMSDHHLKDIDFTPAVLQESSNVTPGSPHEEHGRLDLKSLHVFTMESDDHAFSIKPLDNGLFEVGVHAVDVASMIRPNTITDREARERAVAVRLVERTVPMLPETFALEHARLIPGKERPALSVLCHVTKNGSLMHTWIGKTLIQACEGISDIDYQDQLLDICQSLQTRRIQEDGGLCLARSYQKFDIMDDNGYPCQVTRVHEHKHDTNVLLRELMVLAGQQVAQKILSRFSEETLLCHQLESTACSSSSQQDLVRDYLEKDTGSFTELIKAAEQVVDQNKRDALLHMLQPNPEKYVCSGTLDISQYRHGIYAVPLYTAFAQPLDKYACLVVQRQLHAALKGDGQYEKQHPIEKVARHCNSKEAAERDAEQASKALYTSAYVYRECLEGRPVIQQAVVIGIQHHTLTLYIPDYDLQKDVHLLNHPGILHTTFHSADHSMEVTWEGDEISQVEEEPPTSSSMAVDDHNSDLVLTVDDEEHGLRHTSTSIIEFMSCIDIRITSDMKVVRPCLDIQLVNPLLQ</sequence>
<dbReference type="InterPro" id="IPR012340">
    <property type="entry name" value="NA-bd_OB-fold"/>
</dbReference>
<reference evidence="4" key="1">
    <citation type="journal article" date="2014" name="Genome Announc.">
        <title>De novo whole-genome sequence and genome annotation of Lichtheimia ramosa.</title>
        <authorList>
            <person name="Linde J."/>
            <person name="Schwartze V."/>
            <person name="Binder U."/>
            <person name="Lass-Florl C."/>
            <person name="Voigt K."/>
            <person name="Horn F."/>
        </authorList>
    </citation>
    <scope>NUCLEOTIDE SEQUENCE</scope>
    <source>
        <strain evidence="4">JMRC FSU:6197</strain>
    </source>
</reference>
<dbReference type="Gene3D" id="2.40.50.700">
    <property type="match status" value="1"/>
</dbReference>
<dbReference type="Pfam" id="PF00773">
    <property type="entry name" value="RNB"/>
    <property type="match status" value="1"/>
</dbReference>
<dbReference type="Gene3D" id="2.40.50.690">
    <property type="match status" value="1"/>
</dbReference>
<name>A0A077WMV4_9FUNG</name>
<proteinExistence type="inferred from homology"/>
<dbReference type="InterPro" id="IPR001900">
    <property type="entry name" value="RNase_II/R"/>
</dbReference>
<organism evidence="4">
    <name type="scientific">Lichtheimia ramosa</name>
    <dbReference type="NCBI Taxonomy" id="688394"/>
    <lineage>
        <taxon>Eukaryota</taxon>
        <taxon>Fungi</taxon>
        <taxon>Fungi incertae sedis</taxon>
        <taxon>Mucoromycota</taxon>
        <taxon>Mucoromycotina</taxon>
        <taxon>Mucoromycetes</taxon>
        <taxon>Mucorales</taxon>
        <taxon>Lichtheimiaceae</taxon>
        <taxon>Lichtheimia</taxon>
    </lineage>
</organism>
<feature type="domain" description="RNB" evidence="3">
    <location>
        <begin position="446"/>
        <end position="754"/>
    </location>
</feature>
<dbReference type="OrthoDB" id="2285229at2759"/>
<feature type="compositionally biased region" description="Polar residues" evidence="2">
    <location>
        <begin position="115"/>
        <end position="125"/>
    </location>
</feature>
<accession>A0A077WMV4</accession>
<feature type="compositionally biased region" description="Polar residues" evidence="2">
    <location>
        <begin position="92"/>
        <end position="102"/>
    </location>
</feature>
<comment type="similarity">
    <text evidence="1">Belongs to the RNR ribonuclease family.</text>
</comment>
<evidence type="ECO:0000256" key="1">
    <source>
        <dbReference type="ARBA" id="ARBA00005785"/>
    </source>
</evidence>
<dbReference type="GO" id="GO:0000932">
    <property type="term" value="C:P-body"/>
    <property type="evidence" value="ECO:0007669"/>
    <property type="project" value="TreeGrafter"/>
</dbReference>
<dbReference type="GO" id="GO:0000175">
    <property type="term" value="F:3'-5'-RNA exonuclease activity"/>
    <property type="evidence" value="ECO:0007669"/>
    <property type="project" value="TreeGrafter"/>
</dbReference>
<dbReference type="InterPro" id="IPR041505">
    <property type="entry name" value="Dis3_CSD2"/>
</dbReference>
<dbReference type="InterPro" id="IPR050180">
    <property type="entry name" value="RNR_Ribonuclease"/>
</dbReference>
<dbReference type="Pfam" id="PF17849">
    <property type="entry name" value="OB_Dis3"/>
    <property type="match status" value="1"/>
</dbReference>
<feature type="compositionally biased region" description="Basic residues" evidence="2">
    <location>
        <begin position="18"/>
        <end position="32"/>
    </location>
</feature>
<evidence type="ECO:0000256" key="2">
    <source>
        <dbReference type="SAM" id="MobiDB-lite"/>
    </source>
</evidence>
<evidence type="ECO:0000313" key="4">
    <source>
        <dbReference type="EMBL" id="CDS08946.1"/>
    </source>
</evidence>
<dbReference type="PANTHER" id="PTHR23355">
    <property type="entry name" value="RIBONUCLEASE"/>
    <property type="match status" value="1"/>
</dbReference>
<dbReference type="GO" id="GO:0006402">
    <property type="term" value="P:mRNA catabolic process"/>
    <property type="evidence" value="ECO:0007669"/>
    <property type="project" value="TreeGrafter"/>
</dbReference>
<feature type="compositionally biased region" description="Basic and acidic residues" evidence="2">
    <location>
        <begin position="52"/>
        <end position="74"/>
    </location>
</feature>
<gene>
    <name evidence="4" type="ORF">LRAMOSA10306</name>
</gene>
<dbReference type="EMBL" id="LK023328">
    <property type="protein sequence ID" value="CDS08946.1"/>
    <property type="molecule type" value="Genomic_DNA"/>
</dbReference>
<evidence type="ECO:0000259" key="3">
    <source>
        <dbReference type="SMART" id="SM00955"/>
    </source>
</evidence>
<dbReference type="PANTHER" id="PTHR23355:SF9">
    <property type="entry name" value="DIS3-LIKE EXONUCLEASE 2"/>
    <property type="match status" value="1"/>
</dbReference>
<feature type="compositionally biased region" description="Polar residues" evidence="2">
    <location>
        <begin position="1"/>
        <end position="12"/>
    </location>
</feature>
<dbReference type="SMART" id="SM00955">
    <property type="entry name" value="RNB"/>
    <property type="match status" value="1"/>
</dbReference>
<dbReference type="AlphaFoldDB" id="A0A077WMV4"/>
<feature type="region of interest" description="Disordered" evidence="2">
    <location>
        <begin position="1"/>
        <end position="125"/>
    </location>
</feature>
<dbReference type="SUPFAM" id="SSF50249">
    <property type="entry name" value="Nucleic acid-binding proteins"/>
    <property type="match status" value="2"/>
</dbReference>
<protein>
    <recommendedName>
        <fullName evidence="3">RNB domain-containing protein</fullName>
    </recommendedName>
</protein>
<dbReference type="GO" id="GO:0003723">
    <property type="term" value="F:RNA binding"/>
    <property type="evidence" value="ECO:0007669"/>
    <property type="project" value="InterPro"/>
</dbReference>